<evidence type="ECO:0000259" key="1">
    <source>
        <dbReference type="Pfam" id="PF06527"/>
    </source>
</evidence>
<evidence type="ECO:0000313" key="2">
    <source>
        <dbReference type="EMBL" id="AWL03082.1"/>
    </source>
</evidence>
<dbReference type="Pfam" id="PF06527">
    <property type="entry name" value="TniQ"/>
    <property type="match status" value="1"/>
</dbReference>
<sequence>MKIYDNAVREFPSNAALDLVPLPEESMVSSIWRFAWRNGLGVKELLTHCTHGAGYQKEHATFSYKRGFDPDVFSHSSWWIDEPSEKEVFGSSSEKHRSIWWNTAFRYCPLCLGHLYHSFWHQSKFLSHCPLDGAALRDTCYSCGKHLPTYGFHQEILSRPYVCPHCNGPISGVGLSVDARLEIQQSKREYARAFESLDHWWEESTAVRNQLESFLSSRAYHFSPWLRPETTWLQWVIHQVPPPATLPFTTREVPQLVVLTWKIALERCDPMKSVLFPKRWKTEKLSLAIKVYRATLRRLLRVIAESEPFDDEDYVRHRAESIKDLLNSPSGCNMKLLAFIMLRNSYETYFSVMHASPDQADFQDWNVGFPYGNEFAQRVRICWRAQFIAEYAAFYWWLVAVRDGRKRVGDFRRETATMSHVDVKFDGSNGDYIIGKVAFPAVDGLRLSLSP</sequence>
<name>A0A2S2DCK2_9BURK</name>
<dbReference type="RefSeq" id="WP_109343490.1">
    <property type="nucleotide sequence ID" value="NZ_CP029343.1"/>
</dbReference>
<organism evidence="2 3">
    <name type="scientific">Massilia oculi</name>
    <dbReference type="NCBI Taxonomy" id="945844"/>
    <lineage>
        <taxon>Bacteria</taxon>
        <taxon>Pseudomonadati</taxon>
        <taxon>Pseudomonadota</taxon>
        <taxon>Betaproteobacteria</taxon>
        <taxon>Burkholderiales</taxon>
        <taxon>Oxalobacteraceae</taxon>
        <taxon>Telluria group</taxon>
        <taxon>Massilia</taxon>
    </lineage>
</organism>
<dbReference type="AlphaFoldDB" id="A0A2S2DCK2"/>
<protein>
    <recommendedName>
        <fullName evidence="1">TniQ domain-containing protein</fullName>
    </recommendedName>
</protein>
<keyword evidence="3" id="KW-1185">Reference proteome</keyword>
<dbReference type="Proteomes" id="UP000245820">
    <property type="component" value="Chromosome"/>
</dbReference>
<evidence type="ECO:0000313" key="3">
    <source>
        <dbReference type="Proteomes" id="UP000245820"/>
    </source>
</evidence>
<dbReference type="KEGG" id="mtim:DIR46_00470"/>
<dbReference type="EMBL" id="CP029343">
    <property type="protein sequence ID" value="AWL03082.1"/>
    <property type="molecule type" value="Genomic_DNA"/>
</dbReference>
<dbReference type="InterPro" id="IPR009492">
    <property type="entry name" value="TniQ"/>
</dbReference>
<proteinExistence type="predicted"/>
<feature type="domain" description="TniQ" evidence="1">
    <location>
        <begin position="19"/>
        <end position="130"/>
    </location>
</feature>
<dbReference type="OrthoDB" id="8949629at2"/>
<reference evidence="2 3" key="1">
    <citation type="submission" date="2018-05" db="EMBL/GenBank/DDBJ databases">
        <title>Complete genome sequence of Massilia oculi sp. nov. CCUG 43427T (=DSM 26321T), the type strain of M. oculi, and comparison with genome sequences of other Massilia strains.</title>
        <authorList>
            <person name="Zhu B."/>
        </authorList>
    </citation>
    <scope>NUCLEOTIDE SEQUENCE [LARGE SCALE GENOMIC DNA]</scope>
    <source>
        <strain evidence="2 3">CCUG 43427</strain>
    </source>
</reference>
<gene>
    <name evidence="2" type="ORF">DIR46_00470</name>
</gene>
<accession>A0A2S2DCK2</accession>